<keyword evidence="4" id="KW-1185">Reference proteome</keyword>
<organism evidence="3 4">
    <name type="scientific">Frondihabitans australicus</name>
    <dbReference type="NCBI Taxonomy" id="386892"/>
    <lineage>
        <taxon>Bacteria</taxon>
        <taxon>Bacillati</taxon>
        <taxon>Actinomycetota</taxon>
        <taxon>Actinomycetes</taxon>
        <taxon>Micrococcales</taxon>
        <taxon>Microbacteriaceae</taxon>
        <taxon>Frondihabitans</taxon>
    </lineage>
</organism>
<evidence type="ECO:0000313" key="3">
    <source>
        <dbReference type="EMBL" id="RKR74205.1"/>
    </source>
</evidence>
<proteinExistence type="predicted"/>
<keyword evidence="2" id="KW-1133">Transmembrane helix</keyword>
<accession>A0A495IG79</accession>
<gene>
    <name evidence="3" type="ORF">C8E83_1313</name>
</gene>
<feature type="transmembrane region" description="Helical" evidence="2">
    <location>
        <begin position="44"/>
        <end position="64"/>
    </location>
</feature>
<dbReference type="AlphaFoldDB" id="A0A495IG79"/>
<dbReference type="RefSeq" id="WP_121368977.1">
    <property type="nucleotide sequence ID" value="NZ_RBKS01000001.1"/>
</dbReference>
<keyword evidence="2" id="KW-0472">Membrane</keyword>
<feature type="region of interest" description="Disordered" evidence="1">
    <location>
        <begin position="1"/>
        <end position="30"/>
    </location>
</feature>
<dbReference type="EMBL" id="RBKS01000001">
    <property type="protein sequence ID" value="RKR74205.1"/>
    <property type="molecule type" value="Genomic_DNA"/>
</dbReference>
<feature type="compositionally biased region" description="Low complexity" evidence="1">
    <location>
        <begin position="8"/>
        <end position="17"/>
    </location>
</feature>
<feature type="transmembrane region" description="Helical" evidence="2">
    <location>
        <begin position="84"/>
        <end position="108"/>
    </location>
</feature>
<sequence>MTESLPEPTQARATSPASSPPPARTTSGIAVADDSVRATNPWGVVMLVGAGLFVIVGLIVWSYGDISANATFDNATGPTHDQLALIQHITGLVLVGFGVLTVLLRIAVEAVRWTPRARD</sequence>
<protein>
    <submittedName>
        <fullName evidence="3">Uncharacterized protein</fullName>
    </submittedName>
</protein>
<evidence type="ECO:0000256" key="2">
    <source>
        <dbReference type="SAM" id="Phobius"/>
    </source>
</evidence>
<evidence type="ECO:0000256" key="1">
    <source>
        <dbReference type="SAM" id="MobiDB-lite"/>
    </source>
</evidence>
<dbReference type="OrthoDB" id="9939700at2"/>
<reference evidence="3 4" key="1">
    <citation type="submission" date="2018-10" db="EMBL/GenBank/DDBJ databases">
        <title>Sequencing the genomes of 1000 actinobacteria strains.</title>
        <authorList>
            <person name="Klenk H.-P."/>
        </authorList>
    </citation>
    <scope>NUCLEOTIDE SEQUENCE [LARGE SCALE GENOMIC DNA]</scope>
    <source>
        <strain evidence="3 4">DSM 17894</strain>
    </source>
</reference>
<dbReference type="Proteomes" id="UP000280008">
    <property type="component" value="Unassembled WGS sequence"/>
</dbReference>
<evidence type="ECO:0000313" key="4">
    <source>
        <dbReference type="Proteomes" id="UP000280008"/>
    </source>
</evidence>
<comment type="caution">
    <text evidence="3">The sequence shown here is derived from an EMBL/GenBank/DDBJ whole genome shotgun (WGS) entry which is preliminary data.</text>
</comment>
<keyword evidence="2" id="KW-0812">Transmembrane</keyword>
<name>A0A495IG79_9MICO</name>